<accession>A0A0G0LRM0</accession>
<dbReference type="EMBL" id="LBVW01000008">
    <property type="protein sequence ID" value="KKQ93677.1"/>
    <property type="molecule type" value="Genomic_DNA"/>
</dbReference>
<feature type="domain" description="RNase H type-1" evidence="1">
    <location>
        <begin position="1"/>
        <end position="137"/>
    </location>
</feature>
<reference evidence="2 3" key="1">
    <citation type="journal article" date="2015" name="Nature">
        <title>rRNA introns, odd ribosomes, and small enigmatic genomes across a large radiation of phyla.</title>
        <authorList>
            <person name="Brown C.T."/>
            <person name="Hug L.A."/>
            <person name="Thomas B.C."/>
            <person name="Sharon I."/>
            <person name="Castelle C.J."/>
            <person name="Singh A."/>
            <person name="Wilkins M.J."/>
            <person name="Williams K.H."/>
            <person name="Banfield J.F."/>
        </authorList>
    </citation>
    <scope>NUCLEOTIDE SEQUENCE [LARGE SCALE GENOMIC DNA]</scope>
</reference>
<proteinExistence type="predicted"/>
<dbReference type="InterPro" id="IPR036397">
    <property type="entry name" value="RNaseH_sf"/>
</dbReference>
<dbReference type="Gene3D" id="3.30.420.10">
    <property type="entry name" value="Ribonuclease H-like superfamily/Ribonuclease H"/>
    <property type="match status" value="1"/>
</dbReference>
<dbReference type="Pfam" id="PF13456">
    <property type="entry name" value="RVT_3"/>
    <property type="match status" value="1"/>
</dbReference>
<evidence type="ECO:0000259" key="1">
    <source>
        <dbReference type="PROSITE" id="PS50879"/>
    </source>
</evidence>
<dbReference type="InterPro" id="IPR012337">
    <property type="entry name" value="RNaseH-like_sf"/>
</dbReference>
<name>A0A0G0LRM0_9BACT</name>
<evidence type="ECO:0000313" key="3">
    <source>
        <dbReference type="Proteomes" id="UP000034932"/>
    </source>
</evidence>
<dbReference type="GO" id="GO:0004523">
    <property type="term" value="F:RNA-DNA hybrid ribonuclease activity"/>
    <property type="evidence" value="ECO:0007669"/>
    <property type="project" value="InterPro"/>
</dbReference>
<gene>
    <name evidence="2" type="ORF">UT19_C0008G0002</name>
</gene>
<evidence type="ECO:0000313" key="2">
    <source>
        <dbReference type="EMBL" id="KKQ93677.1"/>
    </source>
</evidence>
<dbReference type="PANTHER" id="PTHR48475">
    <property type="entry name" value="RIBONUCLEASE H"/>
    <property type="match status" value="1"/>
</dbReference>
<dbReference type="AlphaFoldDB" id="A0A0G0LRM0"/>
<dbReference type="GO" id="GO:0003676">
    <property type="term" value="F:nucleic acid binding"/>
    <property type="evidence" value="ECO:0007669"/>
    <property type="project" value="InterPro"/>
</dbReference>
<dbReference type="CDD" id="cd09279">
    <property type="entry name" value="RNase_HI_like"/>
    <property type="match status" value="1"/>
</dbReference>
<dbReference type="InterPro" id="IPR002156">
    <property type="entry name" value="RNaseH_domain"/>
</dbReference>
<organism evidence="2 3">
    <name type="scientific">Candidatus Woesebacteria bacterium GW2011_GWB1_39_10b</name>
    <dbReference type="NCBI Taxonomy" id="1618573"/>
    <lineage>
        <taxon>Bacteria</taxon>
        <taxon>Candidatus Woeseibacteriota</taxon>
    </lineage>
</organism>
<dbReference type="PROSITE" id="PS50879">
    <property type="entry name" value="RNASE_H_1"/>
    <property type="match status" value="1"/>
</dbReference>
<sequence length="141" mass="15830">MKTVLKIFTDGGARGNPGPGAAAFIAIKDGRIINKDSKYLGFTTNNEAEYHGVILALKWLLRSSLAASFTKISFFLDSELVTQQLEGNYKVKSENLKKLNLEVRVLVEKLETKDINFLSVAREKNKIADRLVNERLDENKD</sequence>
<dbReference type="PANTHER" id="PTHR48475:SF1">
    <property type="entry name" value="RNASE H TYPE-1 DOMAIN-CONTAINING PROTEIN"/>
    <property type="match status" value="1"/>
</dbReference>
<dbReference type="SUPFAM" id="SSF53098">
    <property type="entry name" value="Ribonuclease H-like"/>
    <property type="match status" value="1"/>
</dbReference>
<dbReference type="STRING" id="1618573.UT19_C0008G0002"/>
<dbReference type="Proteomes" id="UP000034932">
    <property type="component" value="Unassembled WGS sequence"/>
</dbReference>
<protein>
    <submittedName>
        <fullName evidence="2">Ribonuclease H</fullName>
    </submittedName>
</protein>
<comment type="caution">
    <text evidence="2">The sequence shown here is derived from an EMBL/GenBank/DDBJ whole genome shotgun (WGS) entry which is preliminary data.</text>
</comment>